<evidence type="ECO:0008006" key="3">
    <source>
        <dbReference type="Google" id="ProtNLM"/>
    </source>
</evidence>
<organism evidence="1 2">
    <name type="scientific">Ganoderma sinense ZZ0214-1</name>
    <dbReference type="NCBI Taxonomy" id="1077348"/>
    <lineage>
        <taxon>Eukaryota</taxon>
        <taxon>Fungi</taxon>
        <taxon>Dikarya</taxon>
        <taxon>Basidiomycota</taxon>
        <taxon>Agaricomycotina</taxon>
        <taxon>Agaricomycetes</taxon>
        <taxon>Polyporales</taxon>
        <taxon>Polyporaceae</taxon>
        <taxon>Ganoderma</taxon>
    </lineage>
</organism>
<evidence type="ECO:0000313" key="2">
    <source>
        <dbReference type="Proteomes" id="UP000230002"/>
    </source>
</evidence>
<dbReference type="Proteomes" id="UP000230002">
    <property type="component" value="Unassembled WGS sequence"/>
</dbReference>
<proteinExistence type="predicted"/>
<sequence length="424" mass="47179">MLTAKDPSRFAYFRKLDLPLRLPPDSSYVQRLLTDLLLHPSLSLETVILDCATSLLDRTSPCGLASVRGILWTIQTLRHLVILRVGEASASLIQSLLSKLESITIGVGADAGGRLDVMSILRPFSDTLQTILIKWTPSLLPPFPRTDAGSCYFPLVRTLGIVVSDYSVLKLLASPAFSRAFPAVSHFQLIPADPPTGLYRLYPHRERQVSRLDQIREGNRALRSQRLDTGTRPAPSLPNLKECSGALNDVYASGLDCSLSTLRLWQHLLVRDLDLLCMVLEDTRPQRLCFSTRVDDVRQVLDLLGALRTHVPTHIDMTISVARSSWLARVLKGPDDMPRVNRSFLESSLRYLPTGLVELNIDVSAVIPLGDRSAVRDVLERFTCWTLKAAPGVALTCRLAADEDWKWPDLGQEDDLEHILRPGP</sequence>
<dbReference type="OrthoDB" id="2756545at2759"/>
<name>A0A2G8SGK6_9APHY</name>
<gene>
    <name evidence="1" type="ORF">GSI_05033</name>
</gene>
<reference evidence="1 2" key="1">
    <citation type="journal article" date="2015" name="Sci. Rep.">
        <title>Chromosome-level genome map provides insights into diverse defense mechanisms in the medicinal fungus Ganoderma sinense.</title>
        <authorList>
            <person name="Zhu Y."/>
            <person name="Xu J."/>
            <person name="Sun C."/>
            <person name="Zhou S."/>
            <person name="Xu H."/>
            <person name="Nelson D.R."/>
            <person name="Qian J."/>
            <person name="Song J."/>
            <person name="Luo H."/>
            <person name="Xiang L."/>
            <person name="Li Y."/>
            <person name="Xu Z."/>
            <person name="Ji A."/>
            <person name="Wang L."/>
            <person name="Lu S."/>
            <person name="Hayward A."/>
            <person name="Sun W."/>
            <person name="Li X."/>
            <person name="Schwartz D.C."/>
            <person name="Wang Y."/>
            <person name="Chen S."/>
        </authorList>
    </citation>
    <scope>NUCLEOTIDE SEQUENCE [LARGE SCALE GENOMIC DNA]</scope>
    <source>
        <strain evidence="1 2">ZZ0214-1</strain>
    </source>
</reference>
<accession>A0A2G8SGK6</accession>
<protein>
    <recommendedName>
        <fullName evidence="3">F-box domain-containing protein</fullName>
    </recommendedName>
</protein>
<keyword evidence="2" id="KW-1185">Reference proteome</keyword>
<evidence type="ECO:0000313" key="1">
    <source>
        <dbReference type="EMBL" id="PIL32915.1"/>
    </source>
</evidence>
<dbReference type="AlphaFoldDB" id="A0A2G8SGK6"/>
<dbReference type="EMBL" id="AYKW01000009">
    <property type="protein sequence ID" value="PIL32915.1"/>
    <property type="molecule type" value="Genomic_DNA"/>
</dbReference>
<comment type="caution">
    <text evidence="1">The sequence shown here is derived from an EMBL/GenBank/DDBJ whole genome shotgun (WGS) entry which is preliminary data.</text>
</comment>